<dbReference type="CDD" id="cd18793">
    <property type="entry name" value="SF2_C_SNF"/>
    <property type="match status" value="1"/>
</dbReference>
<feature type="domain" description="Helicase ATP-binding" evidence="11">
    <location>
        <begin position="1127"/>
        <end position="1318"/>
    </location>
</feature>
<dbReference type="InterPro" id="IPR049730">
    <property type="entry name" value="SNF2/RAD54-like_C"/>
</dbReference>
<dbReference type="InterPro" id="IPR044574">
    <property type="entry name" value="ARIP4-like"/>
</dbReference>
<evidence type="ECO:0000259" key="11">
    <source>
        <dbReference type="PROSITE" id="PS51192"/>
    </source>
</evidence>
<keyword evidence="6" id="KW-0067">ATP-binding</keyword>
<evidence type="ECO:0000259" key="12">
    <source>
        <dbReference type="PROSITE" id="PS51194"/>
    </source>
</evidence>
<dbReference type="Gene3D" id="3.40.50.300">
    <property type="entry name" value="P-loop containing nucleotide triphosphate hydrolases"/>
    <property type="match status" value="1"/>
</dbReference>
<sequence length="1892" mass="213425">MENRRSSVTPSFAKHPENWDAEEVVQYLSSREKLIPFFRRDPTLARAFIDNAITGHVLLNDMFSKDDLKSELGIVQFGVRVTLWEIIQSLRKHCGRQVSPKLEDDDLFSRELAPSPAPQTQVYTYGSLRDAPRGVLTPRILSNRSSAFPTPVSLEPIRPPTVPLGDACHMPTPSSTSRDSPVESDMDMGRTHRPLRLNSPGNEVPPAILEADAALAGLNMAEIGDDLAMHDAPLFQYEEPAEAAVEPADVSDHREIANDVPEVEGFENILVLPPRPVSDSDETSQMVEAPSSVEMPDGVVMPNDVEEPGHDLPPISEERPIIRQPLRRRKPRLTAAKAQPYLNNKSITAREMMLVFEPKPHTDNFVIRGKKASPGTVRGMNGILKHFLLKKSTQTVDINGVSHTAYRHHTVRHLKRQTRNPISYWPNTDSGEVFIGEDLKQHICNFPELDVEKELYRPKKDRATLLNLSSPLDKLYIDPYQQLDHNHLDELADKYIREFGENPDYVLVHYSDGEDSPGSGNETQREACKDVLERKGGSRKLKGRELTPEEITRLFNEYKDHVIAKWKEKKLPKLQNTKYSVWVKAEKSELGLKGFLVARKLEAKHQEEILEKQLAEYKSQSYTVREFSRLVKPSKVSIEEREHCLWKISVLEGPRPPRPPKKARKSVPKSAGSEAQGGCDADEEDLGDNSEAEASEEIDDLDDFIVPDNVHDPGHEDHQRQNEAVIAQLRNRFAGDGHEVGDIEMADASEPEPKPPIENIPPPPPESNKKKRGARSAVKETSKRTRRESASPEWFSNNRKKSPEIKRESTPVPVIDLTGDDSPPSSNAPNLERALAAPQRTPVQEPRRSSLAPSRGGDGAPGSSRAFTFLPSQTDEKPEAWQQTLQQVSRYGFSMAPCPAIFKNSVEPEKVFTRLVVFASDHEKDHQKRVRELGLSDKERHIYRVVARAYKQWTCPEFPAKNLEKWQIKKLGGQLHYKRFIQALLPWLDKLVKEEQSSRRLNSLEGFSDFRSNGANSEASNIEQRNALDILLSSPNTPGRGKGGQTGRRQIIRKEIPENAATRQRRAVQRKELLLRDRRAHEAGETGEHVNIGRYVRLHDPIHFPADEEKPLYPFQKEGIQFLWKIVVAAELRGGALLAHTMGMGKTRQVITLLGLIAETAESPNPKLSCQVPDELKNMRALIIAPAGLLENWYEEIGRWGSKSLAPIRKVLADDTPFEKAENVTKWAAEGTVLLIGYETFLKFTTDERHIADGTEAMLMDTPNIVVADEAHRIKNPKAKITIQFRKFKTLSRIAMTGSPLSNNLLEYYNIMKWADDAYAGPEDHFNNTFMLPIRDGLYADSSIEDIRRSNKLQKALIKIWEPKMHRVNVRMIEDVQDMLPPKTEFVITIPLTSLQSEIYTSFVEKAQGCLTVKESNGFLDAIRQLLLINSHPSLFLETLKERRQLLWAQSSKVSANARESETPNLPVQDRDDSPQDEAEGSGISAAQKEIAEQSLGKVSGPMLQTIETILSGYTRDITDLSHSYRMVALMQIIELCVKAEEKLLVFTQSLKTLDYIQRCLEKKKIRHARLDGKSHPKQRQDDIKSFNNNDTFVCIISIKAGGVGLNIQSASRVVIFDSQFSPQEEEQAVGRAYRLGQKQHVYVYRFRAAGTFEDVIYNNSLLKTSLSRRLVDKKPMERLATKMKKEQWLQPHRVVEPSLEYEKRDEKVLDKLARQEWMYRVETQDMYEMYEEEEMTEDQKREVDEFVKEEERKRAGSVGSSSGGSPRSGDGVSDSGRNLQQSSADQDVEMLDSPPLPPAPPNSQVAGTSGAVGRNPAFESEVESSLHSLALSNRSPAGRSAHQQKKPKRKLNRVMPSARTVARLNGHARDHRHSSSTIGNRQVSRPGSGPT</sequence>
<feature type="domain" description="Helicase C-terminal" evidence="12">
    <location>
        <begin position="1532"/>
        <end position="1688"/>
    </location>
</feature>
<comment type="similarity">
    <text evidence="2">Belongs to the SNF2/RAD54 helicase family.</text>
</comment>
<feature type="compositionally biased region" description="Basic and acidic residues" evidence="9">
    <location>
        <begin position="709"/>
        <end position="721"/>
    </location>
</feature>
<dbReference type="InterPro" id="IPR001660">
    <property type="entry name" value="SAM"/>
</dbReference>
<evidence type="ECO:0000256" key="3">
    <source>
        <dbReference type="ARBA" id="ARBA00022741"/>
    </source>
</evidence>
<dbReference type="GO" id="GO:0003677">
    <property type="term" value="F:DNA binding"/>
    <property type="evidence" value="ECO:0007669"/>
    <property type="project" value="UniProtKB-KW"/>
</dbReference>
<reference evidence="13 14" key="1">
    <citation type="submission" date="2019-10" db="EMBL/GenBank/DDBJ databases">
        <authorList>
            <person name="Palmer J.M."/>
        </authorList>
    </citation>
    <scope>NUCLEOTIDE SEQUENCE [LARGE SCALE GENOMIC DNA]</scope>
    <source>
        <strain evidence="13 14">TWF696</strain>
    </source>
</reference>
<evidence type="ECO:0000313" key="14">
    <source>
        <dbReference type="Proteomes" id="UP001375240"/>
    </source>
</evidence>
<keyword evidence="14" id="KW-1185">Reference proteome</keyword>
<evidence type="ECO:0000259" key="10">
    <source>
        <dbReference type="PROSITE" id="PS50105"/>
    </source>
</evidence>
<feature type="compositionally biased region" description="Low complexity" evidence="9">
    <location>
        <begin position="1757"/>
        <end position="1778"/>
    </location>
</feature>
<name>A0AAV9V4C9_9PEZI</name>
<dbReference type="InterPro" id="IPR013761">
    <property type="entry name" value="SAM/pointed_sf"/>
</dbReference>
<dbReference type="InterPro" id="IPR056026">
    <property type="entry name" value="DUF7607"/>
</dbReference>
<organism evidence="13 14">
    <name type="scientific">Orbilia brochopaga</name>
    <dbReference type="NCBI Taxonomy" id="3140254"/>
    <lineage>
        <taxon>Eukaryota</taxon>
        <taxon>Fungi</taxon>
        <taxon>Dikarya</taxon>
        <taxon>Ascomycota</taxon>
        <taxon>Pezizomycotina</taxon>
        <taxon>Orbiliomycetes</taxon>
        <taxon>Orbiliales</taxon>
        <taxon>Orbiliaceae</taxon>
        <taxon>Orbilia</taxon>
    </lineage>
</organism>
<dbReference type="InterPro" id="IPR014001">
    <property type="entry name" value="Helicase_ATP-bd"/>
</dbReference>
<dbReference type="GO" id="GO:0005524">
    <property type="term" value="F:ATP binding"/>
    <property type="evidence" value="ECO:0007669"/>
    <property type="project" value="UniProtKB-KW"/>
</dbReference>
<dbReference type="InterPro" id="IPR027417">
    <property type="entry name" value="P-loop_NTPase"/>
</dbReference>
<protein>
    <recommendedName>
        <fullName evidence="15">SNF2 family helicase/ATPase</fullName>
    </recommendedName>
</protein>
<feature type="region of interest" description="Disordered" evidence="9">
    <location>
        <begin position="651"/>
        <end position="878"/>
    </location>
</feature>
<evidence type="ECO:0000256" key="2">
    <source>
        <dbReference type="ARBA" id="ARBA00007025"/>
    </source>
</evidence>
<dbReference type="SMART" id="SM00490">
    <property type="entry name" value="HELICc"/>
    <property type="match status" value="1"/>
</dbReference>
<dbReference type="InterPro" id="IPR000330">
    <property type="entry name" value="SNF2_N"/>
</dbReference>
<evidence type="ECO:0000256" key="9">
    <source>
        <dbReference type="SAM" id="MobiDB-lite"/>
    </source>
</evidence>
<dbReference type="InterPro" id="IPR001650">
    <property type="entry name" value="Helicase_C-like"/>
</dbReference>
<evidence type="ECO:0000256" key="7">
    <source>
        <dbReference type="ARBA" id="ARBA00023125"/>
    </source>
</evidence>
<proteinExistence type="inferred from homology"/>
<keyword evidence="3" id="KW-0547">Nucleotide-binding</keyword>
<comment type="subcellular location">
    <subcellularLocation>
        <location evidence="1">Nucleus</location>
    </subcellularLocation>
</comment>
<dbReference type="Gene3D" id="3.40.50.10810">
    <property type="entry name" value="Tandem AAA-ATPase domain"/>
    <property type="match status" value="1"/>
</dbReference>
<dbReference type="PROSITE" id="PS50105">
    <property type="entry name" value="SAM_DOMAIN"/>
    <property type="match status" value="1"/>
</dbReference>
<evidence type="ECO:0000313" key="13">
    <source>
        <dbReference type="EMBL" id="KAK6353604.1"/>
    </source>
</evidence>
<gene>
    <name evidence="13" type="ORF">TWF696_005567</name>
</gene>
<keyword evidence="8" id="KW-0539">Nucleus</keyword>
<evidence type="ECO:0000256" key="6">
    <source>
        <dbReference type="ARBA" id="ARBA00022840"/>
    </source>
</evidence>
<evidence type="ECO:0008006" key="15">
    <source>
        <dbReference type="Google" id="ProtNLM"/>
    </source>
</evidence>
<feature type="region of interest" description="Disordered" evidence="9">
    <location>
        <begin position="1458"/>
        <end position="1484"/>
    </location>
</feature>
<dbReference type="Pfam" id="PF00176">
    <property type="entry name" value="SNF2-rel_dom"/>
    <property type="match status" value="1"/>
</dbReference>
<dbReference type="Pfam" id="PF24580">
    <property type="entry name" value="DUF7607"/>
    <property type="match status" value="1"/>
</dbReference>
<dbReference type="PROSITE" id="PS51194">
    <property type="entry name" value="HELICASE_CTER"/>
    <property type="match status" value="1"/>
</dbReference>
<dbReference type="PANTHER" id="PTHR45797:SF1">
    <property type="entry name" value="HELICASE ARIP4"/>
    <property type="match status" value="1"/>
</dbReference>
<feature type="compositionally biased region" description="Polar residues" evidence="9">
    <location>
        <begin position="1876"/>
        <end position="1892"/>
    </location>
</feature>
<dbReference type="Proteomes" id="UP001375240">
    <property type="component" value="Unassembled WGS sequence"/>
</dbReference>
<keyword evidence="4" id="KW-0378">Hydrolase</keyword>
<comment type="caution">
    <text evidence="13">The sequence shown here is derived from an EMBL/GenBank/DDBJ whole genome shotgun (WGS) entry which is preliminary data.</text>
</comment>
<accession>A0AAV9V4C9</accession>
<feature type="compositionally biased region" description="Basic residues" evidence="9">
    <location>
        <begin position="1843"/>
        <end position="1853"/>
    </location>
</feature>
<evidence type="ECO:0000256" key="4">
    <source>
        <dbReference type="ARBA" id="ARBA00022801"/>
    </source>
</evidence>
<dbReference type="SUPFAM" id="SSF47769">
    <property type="entry name" value="SAM/Pointed domain"/>
    <property type="match status" value="1"/>
</dbReference>
<dbReference type="GO" id="GO:0004386">
    <property type="term" value="F:helicase activity"/>
    <property type="evidence" value="ECO:0007669"/>
    <property type="project" value="UniProtKB-KW"/>
</dbReference>
<keyword evidence="5" id="KW-0347">Helicase</keyword>
<dbReference type="InterPro" id="IPR038718">
    <property type="entry name" value="SNF2-like_sf"/>
</dbReference>
<dbReference type="Gene3D" id="1.10.150.50">
    <property type="entry name" value="Transcription Factor, Ets-1"/>
    <property type="match status" value="1"/>
</dbReference>
<feature type="compositionally biased region" description="Pro residues" evidence="9">
    <location>
        <begin position="754"/>
        <end position="766"/>
    </location>
</feature>
<feature type="compositionally biased region" description="Basic and acidic residues" evidence="9">
    <location>
        <begin position="777"/>
        <end position="790"/>
    </location>
</feature>
<dbReference type="SUPFAM" id="SSF52540">
    <property type="entry name" value="P-loop containing nucleoside triphosphate hydrolases"/>
    <property type="match status" value="2"/>
</dbReference>
<dbReference type="Pfam" id="PF00271">
    <property type="entry name" value="Helicase_C"/>
    <property type="match status" value="1"/>
</dbReference>
<evidence type="ECO:0000256" key="1">
    <source>
        <dbReference type="ARBA" id="ARBA00004123"/>
    </source>
</evidence>
<feature type="region of interest" description="Disordered" evidence="9">
    <location>
        <begin position="1032"/>
        <end position="1064"/>
    </location>
</feature>
<keyword evidence="7" id="KW-0238">DNA-binding</keyword>
<dbReference type="PANTHER" id="PTHR45797">
    <property type="entry name" value="RAD54-LIKE"/>
    <property type="match status" value="1"/>
</dbReference>
<dbReference type="GO" id="GO:0016887">
    <property type="term" value="F:ATP hydrolysis activity"/>
    <property type="evidence" value="ECO:0007669"/>
    <property type="project" value="InterPro"/>
</dbReference>
<feature type="compositionally biased region" description="Basic residues" evidence="9">
    <location>
        <begin position="658"/>
        <end position="667"/>
    </location>
</feature>
<dbReference type="PROSITE" id="PS51192">
    <property type="entry name" value="HELICASE_ATP_BIND_1"/>
    <property type="match status" value="1"/>
</dbReference>
<dbReference type="EMBL" id="JAVHNQ010000003">
    <property type="protein sequence ID" value="KAK6353604.1"/>
    <property type="molecule type" value="Genomic_DNA"/>
</dbReference>
<dbReference type="SMART" id="SM00487">
    <property type="entry name" value="DEXDc"/>
    <property type="match status" value="1"/>
</dbReference>
<feature type="compositionally biased region" description="Polar residues" evidence="9">
    <location>
        <begin position="1824"/>
        <end position="1836"/>
    </location>
</feature>
<feature type="compositionally biased region" description="Acidic residues" evidence="9">
    <location>
        <begin position="680"/>
        <end position="705"/>
    </location>
</feature>
<feature type="region of interest" description="Disordered" evidence="9">
    <location>
        <begin position="1732"/>
        <end position="1892"/>
    </location>
</feature>
<feature type="region of interest" description="Disordered" evidence="9">
    <location>
        <begin position="163"/>
        <end position="187"/>
    </location>
</feature>
<evidence type="ECO:0000256" key="8">
    <source>
        <dbReference type="ARBA" id="ARBA00023242"/>
    </source>
</evidence>
<feature type="domain" description="SAM" evidence="10">
    <location>
        <begin position="19"/>
        <end position="93"/>
    </location>
</feature>
<dbReference type="GO" id="GO:0005634">
    <property type="term" value="C:nucleus"/>
    <property type="evidence" value="ECO:0007669"/>
    <property type="project" value="UniProtKB-SubCell"/>
</dbReference>
<evidence type="ECO:0000256" key="5">
    <source>
        <dbReference type="ARBA" id="ARBA00022806"/>
    </source>
</evidence>
<feature type="compositionally biased region" description="Basic and acidic residues" evidence="9">
    <location>
        <begin position="1738"/>
        <end position="1755"/>
    </location>
</feature>